<evidence type="ECO:0000313" key="1">
    <source>
        <dbReference type="EnsemblMetazoa" id="SMAR014984-PA"/>
    </source>
</evidence>
<keyword evidence="2" id="KW-1185">Reference proteome</keyword>
<organism evidence="1 2">
    <name type="scientific">Strigamia maritima</name>
    <name type="common">European centipede</name>
    <name type="synonym">Geophilus maritimus</name>
    <dbReference type="NCBI Taxonomy" id="126957"/>
    <lineage>
        <taxon>Eukaryota</taxon>
        <taxon>Metazoa</taxon>
        <taxon>Ecdysozoa</taxon>
        <taxon>Arthropoda</taxon>
        <taxon>Myriapoda</taxon>
        <taxon>Chilopoda</taxon>
        <taxon>Pleurostigmophora</taxon>
        <taxon>Geophilomorpha</taxon>
        <taxon>Linotaeniidae</taxon>
        <taxon>Strigamia</taxon>
    </lineage>
</organism>
<dbReference type="EMBL" id="JH430223">
    <property type="status" value="NOT_ANNOTATED_CDS"/>
    <property type="molecule type" value="Genomic_DNA"/>
</dbReference>
<dbReference type="AlphaFoldDB" id="T1JMA4"/>
<name>T1JMA4_STRMM</name>
<reference evidence="1" key="2">
    <citation type="submission" date="2015-02" db="UniProtKB">
        <authorList>
            <consortium name="EnsemblMetazoa"/>
        </authorList>
    </citation>
    <scope>IDENTIFICATION</scope>
</reference>
<reference evidence="2" key="1">
    <citation type="submission" date="2011-05" db="EMBL/GenBank/DDBJ databases">
        <authorList>
            <person name="Richards S.R."/>
            <person name="Qu J."/>
            <person name="Jiang H."/>
            <person name="Jhangiani S.N."/>
            <person name="Agravi P."/>
            <person name="Goodspeed R."/>
            <person name="Gross S."/>
            <person name="Mandapat C."/>
            <person name="Jackson L."/>
            <person name="Mathew T."/>
            <person name="Pu L."/>
            <person name="Thornton R."/>
            <person name="Saada N."/>
            <person name="Wilczek-Boney K.B."/>
            <person name="Lee S."/>
            <person name="Kovar C."/>
            <person name="Wu Y."/>
            <person name="Scherer S.E."/>
            <person name="Worley K.C."/>
            <person name="Muzny D.M."/>
            <person name="Gibbs R."/>
        </authorList>
    </citation>
    <scope>NUCLEOTIDE SEQUENCE</scope>
    <source>
        <strain evidence="2">Brora</strain>
    </source>
</reference>
<dbReference type="EnsemblMetazoa" id="SMAR014984-RA">
    <property type="protein sequence ID" value="SMAR014984-PA"/>
    <property type="gene ID" value="SMAR014984"/>
</dbReference>
<protein>
    <submittedName>
        <fullName evidence="1">Uncharacterized protein</fullName>
    </submittedName>
</protein>
<sequence>MKEADVDVQGKCLDFSTKSFTFSLSFSLPQTEMAFLACSDYDLFTLNSVTRLSMHTDYLTQMAALSQRGIDMHNTHPQSTAGSTEMPFSIESRVEEEELWHSSSRKISFASTTWPHQKYAADSFTEQCQINSVVLPRPSPFQAFKKRTCSLVGDNFNFFFYLLSFPSI</sequence>
<proteinExistence type="predicted"/>
<evidence type="ECO:0000313" key="2">
    <source>
        <dbReference type="Proteomes" id="UP000014500"/>
    </source>
</evidence>
<dbReference type="Proteomes" id="UP000014500">
    <property type="component" value="Unassembled WGS sequence"/>
</dbReference>
<accession>T1JMA4</accession>
<dbReference type="HOGENOM" id="CLU_1588535_0_0_1"/>